<keyword evidence="3" id="KW-1185">Reference proteome</keyword>
<evidence type="ECO:0008006" key="4">
    <source>
        <dbReference type="Google" id="ProtNLM"/>
    </source>
</evidence>
<feature type="chain" id="PRO_5032595494" description="Sulfotransferase domain-containing protein" evidence="1">
    <location>
        <begin position="21"/>
        <end position="328"/>
    </location>
</feature>
<feature type="signal peptide" evidence="1">
    <location>
        <begin position="1"/>
        <end position="20"/>
    </location>
</feature>
<reference evidence="2" key="1">
    <citation type="submission" date="2021-02" db="EMBL/GenBank/DDBJ databases">
        <authorList>
            <person name="Dougan E. K."/>
            <person name="Rhodes N."/>
            <person name="Thang M."/>
            <person name="Chan C."/>
        </authorList>
    </citation>
    <scope>NUCLEOTIDE SEQUENCE</scope>
</reference>
<dbReference type="EMBL" id="CAJNJA010044498">
    <property type="protein sequence ID" value="CAE7802326.1"/>
    <property type="molecule type" value="Genomic_DNA"/>
</dbReference>
<name>A0A812YYK8_9DINO</name>
<organism evidence="2 3">
    <name type="scientific">Symbiodinium necroappetens</name>
    <dbReference type="NCBI Taxonomy" id="1628268"/>
    <lineage>
        <taxon>Eukaryota</taxon>
        <taxon>Sar</taxon>
        <taxon>Alveolata</taxon>
        <taxon>Dinophyceae</taxon>
        <taxon>Suessiales</taxon>
        <taxon>Symbiodiniaceae</taxon>
        <taxon>Symbiodinium</taxon>
    </lineage>
</organism>
<keyword evidence="1" id="KW-0732">Signal</keyword>
<dbReference type="Proteomes" id="UP000601435">
    <property type="component" value="Unassembled WGS sequence"/>
</dbReference>
<dbReference type="OrthoDB" id="412917at2759"/>
<evidence type="ECO:0000313" key="2">
    <source>
        <dbReference type="EMBL" id="CAE7802326.1"/>
    </source>
</evidence>
<evidence type="ECO:0000313" key="3">
    <source>
        <dbReference type="Proteomes" id="UP000601435"/>
    </source>
</evidence>
<protein>
    <recommendedName>
        <fullName evidence="4">Sulfotransferase domain-containing protein</fullName>
    </recommendedName>
</protein>
<proteinExistence type="predicted"/>
<accession>A0A812YYK8</accession>
<sequence length="328" mass="35782">MPAMLSRTVRICLAISVTLASSSRQAALDESLNGISVSMVQVRAVLDSRRKNRSVETHWPYWYLVGANHKTGTGLLRSLVGRVFLVLGATYSCQVSPPAGPWGQLTTDGIHNCSDSPDAHIRFAKDIAPNDLTTVRHLAASAGGEMRAVMTIRDPAAMLASAYCYHHRGMEYGLQPAPNRKPWPWPGIMSMGPAEGMEALSDGMFGVIESMTEAAEIADVSDTLVLRFEDITRSSEDFDRSTAAIVDFFFQDFFLQGVLPAELRSQMLLEAQAADLHRTSVDEGAPGEAPHSNDKDCEETAMTILPSLSGVYAQIQEYQRRLGYLGAI</sequence>
<dbReference type="InterPro" id="IPR027417">
    <property type="entry name" value="P-loop_NTPase"/>
</dbReference>
<comment type="caution">
    <text evidence="2">The sequence shown here is derived from an EMBL/GenBank/DDBJ whole genome shotgun (WGS) entry which is preliminary data.</text>
</comment>
<gene>
    <name evidence="2" type="ORF">SNEC2469_LOCUS23687</name>
</gene>
<dbReference type="AlphaFoldDB" id="A0A812YYK8"/>
<evidence type="ECO:0000256" key="1">
    <source>
        <dbReference type="SAM" id="SignalP"/>
    </source>
</evidence>
<dbReference type="SUPFAM" id="SSF52540">
    <property type="entry name" value="P-loop containing nucleoside triphosphate hydrolases"/>
    <property type="match status" value="1"/>
</dbReference>